<name>A0AAD5LVL8_PARTN</name>
<sequence length="90" mass="10663">MNFKLAIHVFNRLCELDLVELLEDELQDRSSGLRPIDGNRLTKQEANEKQPVYSIPKYQWITYDASNEIAQMQWSHSMLSRFILTYQMIV</sequence>
<gene>
    <name evidence="1" type="ORF">KIN20_000523</name>
</gene>
<evidence type="ECO:0000313" key="2">
    <source>
        <dbReference type="Proteomes" id="UP001196413"/>
    </source>
</evidence>
<evidence type="ECO:0000313" key="1">
    <source>
        <dbReference type="EMBL" id="KAJ1345893.1"/>
    </source>
</evidence>
<protein>
    <submittedName>
        <fullName evidence="1">Uncharacterized protein</fullName>
    </submittedName>
</protein>
<reference evidence="1" key="1">
    <citation type="submission" date="2021-06" db="EMBL/GenBank/DDBJ databases">
        <title>Parelaphostrongylus tenuis whole genome reference sequence.</title>
        <authorList>
            <person name="Garwood T.J."/>
            <person name="Larsen P.A."/>
            <person name="Fountain-Jones N.M."/>
            <person name="Garbe J.R."/>
            <person name="Macchietto M.G."/>
            <person name="Kania S.A."/>
            <person name="Gerhold R.W."/>
            <person name="Richards J.E."/>
            <person name="Wolf T.M."/>
        </authorList>
    </citation>
    <scope>NUCLEOTIDE SEQUENCE</scope>
    <source>
        <strain evidence="1">MNPRO001-30</strain>
        <tissue evidence="1">Meninges</tissue>
    </source>
</reference>
<dbReference type="EMBL" id="JAHQIW010000080">
    <property type="protein sequence ID" value="KAJ1345893.1"/>
    <property type="molecule type" value="Genomic_DNA"/>
</dbReference>
<proteinExistence type="predicted"/>
<dbReference type="Proteomes" id="UP001196413">
    <property type="component" value="Unassembled WGS sequence"/>
</dbReference>
<comment type="caution">
    <text evidence="1">The sequence shown here is derived from an EMBL/GenBank/DDBJ whole genome shotgun (WGS) entry which is preliminary data.</text>
</comment>
<keyword evidence="2" id="KW-1185">Reference proteome</keyword>
<accession>A0AAD5LVL8</accession>
<organism evidence="1 2">
    <name type="scientific">Parelaphostrongylus tenuis</name>
    <name type="common">Meningeal worm</name>
    <dbReference type="NCBI Taxonomy" id="148309"/>
    <lineage>
        <taxon>Eukaryota</taxon>
        <taxon>Metazoa</taxon>
        <taxon>Ecdysozoa</taxon>
        <taxon>Nematoda</taxon>
        <taxon>Chromadorea</taxon>
        <taxon>Rhabditida</taxon>
        <taxon>Rhabditina</taxon>
        <taxon>Rhabditomorpha</taxon>
        <taxon>Strongyloidea</taxon>
        <taxon>Metastrongylidae</taxon>
        <taxon>Parelaphostrongylus</taxon>
    </lineage>
</organism>
<dbReference type="AlphaFoldDB" id="A0AAD5LVL8"/>